<feature type="compositionally biased region" description="Polar residues" evidence="1">
    <location>
        <begin position="1067"/>
        <end position="1077"/>
    </location>
</feature>
<accession>E9HDW2</accession>
<gene>
    <name evidence="2" type="ORF">DAPPUDRAFT_113038</name>
</gene>
<dbReference type="HOGENOM" id="CLU_253854_0_0_1"/>
<feature type="compositionally biased region" description="Basic and acidic residues" evidence="1">
    <location>
        <begin position="1019"/>
        <end position="1035"/>
    </location>
</feature>
<feature type="region of interest" description="Disordered" evidence="1">
    <location>
        <begin position="134"/>
        <end position="154"/>
    </location>
</feature>
<dbReference type="KEGG" id="dpx:DAPPUDRAFT_113038"/>
<dbReference type="STRING" id="6669.E9HDW2"/>
<evidence type="ECO:0008006" key="4">
    <source>
        <dbReference type="Google" id="ProtNLM"/>
    </source>
</evidence>
<feature type="compositionally biased region" description="Polar residues" evidence="1">
    <location>
        <begin position="751"/>
        <end position="772"/>
    </location>
</feature>
<feature type="region of interest" description="Disordered" evidence="1">
    <location>
        <begin position="1183"/>
        <end position="1280"/>
    </location>
</feature>
<organism evidence="2 3">
    <name type="scientific">Daphnia pulex</name>
    <name type="common">Water flea</name>
    <dbReference type="NCBI Taxonomy" id="6669"/>
    <lineage>
        <taxon>Eukaryota</taxon>
        <taxon>Metazoa</taxon>
        <taxon>Ecdysozoa</taxon>
        <taxon>Arthropoda</taxon>
        <taxon>Crustacea</taxon>
        <taxon>Branchiopoda</taxon>
        <taxon>Diplostraca</taxon>
        <taxon>Cladocera</taxon>
        <taxon>Anomopoda</taxon>
        <taxon>Daphniidae</taxon>
        <taxon>Daphnia</taxon>
    </lineage>
</organism>
<name>E9HDW2_DAPPU</name>
<feature type="region of interest" description="Disordered" evidence="1">
    <location>
        <begin position="938"/>
        <end position="1123"/>
    </location>
</feature>
<evidence type="ECO:0000313" key="2">
    <source>
        <dbReference type="EMBL" id="EFX70099.1"/>
    </source>
</evidence>
<dbReference type="Proteomes" id="UP000000305">
    <property type="component" value="Unassembled WGS sequence"/>
</dbReference>
<evidence type="ECO:0000313" key="3">
    <source>
        <dbReference type="Proteomes" id="UP000000305"/>
    </source>
</evidence>
<feature type="compositionally biased region" description="Low complexity" evidence="1">
    <location>
        <begin position="1044"/>
        <end position="1053"/>
    </location>
</feature>
<sequence length="1408" mass="155401">MAESVVPALTSIAEEEEVVFDDTITDPARLKRFRTTAKMIHTNAGKKLMQSVKVGEDRDTVRALRALYVRDFDSLEKHHDRYVQCNAPNCSQDDFDGERDWIQAVIYDHQAILAKCDDYLVQTNPKPAFTVSRASSRHSSVSSRQARIHEAERKEREAQLMLRQVEDETRRREEEDAKIREAEDYKRKVESERKQREIRDEIDLQRLSGAIMQQQLNDVTVNDQAAPTRASSVVSGLSRVSRFSSHPSIPNNSTLLAQTPAVFTQASTMATTAPMIRPMATPRTQPSAAAISTAAQTQAMTTPLVGSAARMPTPTRLFSQPAATVPSTPKATLFGRLLQAIKPGTLTRSTSVPRIPLNAGASNVIVTTGITNPMFSTPSFTPAQPVTTSQPTSTASNVVTPPTSFFQAPTPIVPPTMTSTNAPIPTSAVPQAPTSTVPSFVPPTSASVAAPVSTSAAHPFTPVTTATIHVPTTSNVTHVPVSVPLPPRITDVPVDDLIFELQYLRKLNQREDITNTEIESALRALLLTEPTIITPFELFSHCQLKTNYEPPTESEYESVVSEREDLIEQNSNLLPLSDQETELIPDDRLKKRVRVLHPLLHLPISHQPKLPSRRVTFPPFGTTAQGGNSPTAGMSTGGKKPDIPVIIYAGELSRLLESGMSYEDASVAADQIVKHVMDNRKCSPISIPGAIPKVFPNQINQPTPLGQTPVRTLGTSFVPFSAHLTGQSGQVTPAQSASKQIPIPHKPTPRQGLNTTFPLPITTSQSNGTINKTRLDEPSNLEKNRKLLQGQAMTLFSNVGIFIDRDRSGRFDEWLAHLESVLILGDFEESRKIALLRSKLYGEAADEFDNFKIENPIRAQDYDKIKERLHKLFHSTETRSKQSVEFHNMQREPEENMRRYANRIRKAFNLAYPMTSIIDKATSHSREQIMMDRFLEAHTGIAASPPRPLVTRRTTSQSEREETEHTAPRTEPGENLEKTPAETSTRQKCKFTSQAGKRHPPGDQEATGNTDATRPRATQKHDAKACSHKGRDSGFADKSQADCTTQESPTTDQTTRRRPTHEEGDRSSQGSRPSLSWDTADLAEHIRGDPHQQTPTREGEDEVFNDQDLFSPVRNTESLTANDDDEDELYTPVRLWTQRAAGLHPEPTETELSYTFLSSESEEDPDSTEVRDSTEGAVGLLTSFLNTTPSNGSVIHASSTTPQPTRTPTLPPPTEGAPSHPTEGAAPQPTRTPTLPPPTGGAPSQPTRGASPQHPTRTPTQPPAQPHQPRRQPRPPALPTRNMAAGLIKFKAPPVFSGKAGEDAADWMDRYEVLADYNRWTDADKRTNFGIYLEGPARQWFQCLTPPNDWGDTAAVAATQQQAATPAISGMRSIFIREFLQDSYAGYQESRLRKRKASMNPQRNTTTR</sequence>
<dbReference type="PANTHER" id="PTHR13361:SF1">
    <property type="entry name" value="WW DOMAIN-BINDING PROTEIN 11"/>
    <property type="match status" value="1"/>
</dbReference>
<reference evidence="2 3" key="1">
    <citation type="journal article" date="2011" name="Science">
        <title>The ecoresponsive genome of Daphnia pulex.</title>
        <authorList>
            <person name="Colbourne J.K."/>
            <person name="Pfrender M.E."/>
            <person name="Gilbert D."/>
            <person name="Thomas W.K."/>
            <person name="Tucker A."/>
            <person name="Oakley T.H."/>
            <person name="Tokishita S."/>
            <person name="Aerts A."/>
            <person name="Arnold G.J."/>
            <person name="Basu M.K."/>
            <person name="Bauer D.J."/>
            <person name="Caceres C.E."/>
            <person name="Carmel L."/>
            <person name="Casola C."/>
            <person name="Choi J.H."/>
            <person name="Detter J.C."/>
            <person name="Dong Q."/>
            <person name="Dusheyko S."/>
            <person name="Eads B.D."/>
            <person name="Frohlich T."/>
            <person name="Geiler-Samerotte K.A."/>
            <person name="Gerlach D."/>
            <person name="Hatcher P."/>
            <person name="Jogdeo S."/>
            <person name="Krijgsveld J."/>
            <person name="Kriventseva E.V."/>
            <person name="Kultz D."/>
            <person name="Laforsch C."/>
            <person name="Lindquist E."/>
            <person name="Lopez J."/>
            <person name="Manak J.R."/>
            <person name="Muller J."/>
            <person name="Pangilinan J."/>
            <person name="Patwardhan R.P."/>
            <person name="Pitluck S."/>
            <person name="Pritham E.J."/>
            <person name="Rechtsteiner A."/>
            <person name="Rho M."/>
            <person name="Rogozin I.B."/>
            <person name="Sakarya O."/>
            <person name="Salamov A."/>
            <person name="Schaack S."/>
            <person name="Shapiro H."/>
            <person name="Shiga Y."/>
            <person name="Skalitzky C."/>
            <person name="Smith Z."/>
            <person name="Souvorov A."/>
            <person name="Sung W."/>
            <person name="Tang Z."/>
            <person name="Tsuchiya D."/>
            <person name="Tu H."/>
            <person name="Vos H."/>
            <person name="Wang M."/>
            <person name="Wolf Y.I."/>
            <person name="Yamagata H."/>
            <person name="Yamada T."/>
            <person name="Ye Y."/>
            <person name="Shaw J.R."/>
            <person name="Andrews J."/>
            <person name="Crease T.J."/>
            <person name="Tang H."/>
            <person name="Lucas S.M."/>
            <person name="Robertson H.M."/>
            <person name="Bork P."/>
            <person name="Koonin E.V."/>
            <person name="Zdobnov E.M."/>
            <person name="Grigoriev I.V."/>
            <person name="Lynch M."/>
            <person name="Boore J.L."/>
        </authorList>
    </citation>
    <scope>NUCLEOTIDE SEQUENCE [LARGE SCALE GENOMIC DNA]</scope>
</reference>
<dbReference type="PANTHER" id="PTHR13361">
    <property type="entry name" value="WW DOMAIN-BINDING PROTEIN 11"/>
    <property type="match status" value="1"/>
</dbReference>
<dbReference type="InParanoid" id="E9HDW2"/>
<feature type="compositionally biased region" description="Low complexity" evidence="1">
    <location>
        <begin position="134"/>
        <end position="145"/>
    </location>
</feature>
<keyword evidence="3" id="KW-1185">Reference proteome</keyword>
<dbReference type="EMBL" id="GL732625">
    <property type="protein sequence ID" value="EFX70099.1"/>
    <property type="molecule type" value="Genomic_DNA"/>
</dbReference>
<feature type="region of interest" description="Disordered" evidence="1">
    <location>
        <begin position="737"/>
        <end position="775"/>
    </location>
</feature>
<feature type="compositionally biased region" description="Basic and acidic residues" evidence="1">
    <location>
        <begin position="958"/>
        <end position="980"/>
    </location>
</feature>
<feature type="compositionally biased region" description="Polar residues" evidence="1">
    <location>
        <begin position="981"/>
        <end position="995"/>
    </location>
</feature>
<proteinExistence type="predicted"/>
<feature type="compositionally biased region" description="Polar residues" evidence="1">
    <location>
        <begin position="1183"/>
        <end position="1199"/>
    </location>
</feature>
<protein>
    <recommendedName>
        <fullName evidence="4">Retrotransposon gag domain-containing protein</fullName>
    </recommendedName>
</protein>
<evidence type="ECO:0000256" key="1">
    <source>
        <dbReference type="SAM" id="MobiDB-lite"/>
    </source>
</evidence>